<keyword evidence="2" id="KW-0479">Metal-binding</keyword>
<comment type="subcellular location">
    <subcellularLocation>
        <location evidence="1">Nucleus</location>
    </subcellularLocation>
</comment>
<evidence type="ECO:0000256" key="4">
    <source>
        <dbReference type="ARBA" id="ARBA00022833"/>
    </source>
</evidence>
<keyword evidence="3" id="KW-0863">Zinc-finger</keyword>
<evidence type="ECO:0000256" key="1">
    <source>
        <dbReference type="ARBA" id="ARBA00004123"/>
    </source>
</evidence>
<evidence type="ECO:0000313" key="9">
    <source>
        <dbReference type="Proteomes" id="UP000709295"/>
    </source>
</evidence>
<accession>A0A8J5M3Z8</accession>
<evidence type="ECO:0000313" key="8">
    <source>
        <dbReference type="EMBL" id="KAG6952026.1"/>
    </source>
</evidence>
<reference evidence="8" key="1">
    <citation type="submission" date="2021-01" db="EMBL/GenBank/DDBJ databases">
        <title>Phytophthora aleatoria, a newly-described species from Pinus radiata is distinct from Phytophthora cactorum isolates based on comparative genomics.</title>
        <authorList>
            <person name="Mcdougal R."/>
            <person name="Panda P."/>
            <person name="Williams N."/>
            <person name="Studholme D.J."/>
        </authorList>
    </citation>
    <scope>NUCLEOTIDE SEQUENCE</scope>
    <source>
        <strain evidence="8">NZFS 4037</strain>
    </source>
</reference>
<evidence type="ECO:0000259" key="7">
    <source>
        <dbReference type="Pfam" id="PF04937"/>
    </source>
</evidence>
<evidence type="ECO:0000256" key="2">
    <source>
        <dbReference type="ARBA" id="ARBA00022723"/>
    </source>
</evidence>
<name>A0A8J5M3Z8_9STRA</name>
<organism evidence="8 9">
    <name type="scientific">Phytophthora aleatoria</name>
    <dbReference type="NCBI Taxonomy" id="2496075"/>
    <lineage>
        <taxon>Eukaryota</taxon>
        <taxon>Sar</taxon>
        <taxon>Stramenopiles</taxon>
        <taxon>Oomycota</taxon>
        <taxon>Peronosporomycetes</taxon>
        <taxon>Peronosporales</taxon>
        <taxon>Peronosporaceae</taxon>
        <taxon>Phytophthora</taxon>
    </lineage>
</organism>
<dbReference type="InterPro" id="IPR007021">
    <property type="entry name" value="DUF659"/>
</dbReference>
<keyword evidence="5" id="KW-0539">Nucleus</keyword>
<dbReference type="GO" id="GO:0005634">
    <property type="term" value="C:nucleus"/>
    <property type="evidence" value="ECO:0007669"/>
    <property type="project" value="UniProtKB-SubCell"/>
</dbReference>
<protein>
    <recommendedName>
        <fullName evidence="7">DUF659 domain-containing protein</fullName>
    </recommendedName>
</protein>
<dbReference type="EMBL" id="JAENGY010001145">
    <property type="protein sequence ID" value="KAG6952026.1"/>
    <property type="molecule type" value="Genomic_DNA"/>
</dbReference>
<dbReference type="Proteomes" id="UP000709295">
    <property type="component" value="Unassembled WGS sequence"/>
</dbReference>
<gene>
    <name evidence="8" type="ORF">JG688_00013466</name>
</gene>
<evidence type="ECO:0000256" key="6">
    <source>
        <dbReference type="SAM" id="MobiDB-lite"/>
    </source>
</evidence>
<dbReference type="AlphaFoldDB" id="A0A8J5M3Z8"/>
<comment type="caution">
    <text evidence="8">The sequence shown here is derived from an EMBL/GenBank/DDBJ whole genome shotgun (WGS) entry which is preliminary data.</text>
</comment>
<dbReference type="InterPro" id="IPR052035">
    <property type="entry name" value="ZnF_BED_domain_contain"/>
</dbReference>
<evidence type="ECO:0000256" key="5">
    <source>
        <dbReference type="ARBA" id="ARBA00023242"/>
    </source>
</evidence>
<keyword evidence="4" id="KW-0862">Zinc</keyword>
<feature type="domain" description="DUF659" evidence="7">
    <location>
        <begin position="99"/>
        <end position="239"/>
    </location>
</feature>
<proteinExistence type="predicted"/>
<dbReference type="PANTHER" id="PTHR46481:SF10">
    <property type="entry name" value="ZINC FINGER BED DOMAIN-CONTAINING PROTEIN 39"/>
    <property type="match status" value="1"/>
</dbReference>
<dbReference type="Pfam" id="PF04937">
    <property type="entry name" value="DUF659"/>
    <property type="match status" value="1"/>
</dbReference>
<keyword evidence="9" id="KW-1185">Reference proteome</keyword>
<dbReference type="PANTHER" id="PTHR46481">
    <property type="entry name" value="ZINC FINGER BED DOMAIN-CONTAINING PROTEIN 4"/>
    <property type="match status" value="1"/>
</dbReference>
<dbReference type="GO" id="GO:0008270">
    <property type="term" value="F:zinc ion binding"/>
    <property type="evidence" value="ECO:0007669"/>
    <property type="project" value="UniProtKB-KW"/>
</dbReference>
<evidence type="ECO:0000256" key="3">
    <source>
        <dbReference type="ARBA" id="ARBA00022771"/>
    </source>
</evidence>
<sequence>MDVGPQGCVWCIKCKQLLQTTGRNHVERIKLHLTKRCAARLSTILMTDAFRPILKSDTTKQFQEQLAWWVYSTGMPFYNIGHATFLETLKLLHPGVEVPNAEQLSTVFLDRAFNRSIKIVTVTLGGKVVTLVTYCWTDINGKAVVNYCAVCGIYTFFLESAYTGTQSHDAAFLTADVERVIAKYDFLEVGAVVTDNTSANQATWKALQEKFPKTFFHGCVCHGLHPLVKDIVKKIKWMDDRQNGCKILVSFFRKHHKMWANLSARLKEKGLRVLAKPGDTRWGSLLACFQTILAAESILFSFVSAHRFLKAKTKKQKKTRRVVYDLVTSTSFVSRLEKAVSLLKPINSKSFEKNTTPVSDVYQVFTELPAELNVVDLTAAEHKTVKTLIKSRFDFIYGDAHGLAYLLDPRYGGINMDNCVRGAVEVFLEEWHGKEKGDAVIVELTAYHRHVRELKANQPHHWKFLCERKIPMFDFWCGMNKFPLLQEVALQVFRCAASSSASERNVLAHAIIHSKLRNRLAPDRMEKLVHIYFNAKNICDEDIERYSHLEYLLREAGEEEDADEGNGGNESEDFVYY</sequence>
<feature type="region of interest" description="Disordered" evidence="6">
    <location>
        <begin position="557"/>
        <end position="577"/>
    </location>
</feature>